<dbReference type="WBParaSite" id="ALUE_0000956001-mRNA-1">
    <property type="protein sequence ID" value="ALUE_0000956001-mRNA-1"/>
    <property type="gene ID" value="ALUE_0000956001"/>
</dbReference>
<reference evidence="2" key="1">
    <citation type="submission" date="2023-03" db="UniProtKB">
        <authorList>
            <consortium name="WormBaseParasite"/>
        </authorList>
    </citation>
    <scope>IDENTIFICATION</scope>
</reference>
<keyword evidence="1" id="KW-1185">Reference proteome</keyword>
<proteinExistence type="predicted"/>
<sequence>MSAGFTLCSRRHALCLAPKLYTRRFARISIIAVSTERTSMHDLILMSSRKGHKAFRNSDDERDDSVEI</sequence>
<dbReference type="Proteomes" id="UP000036681">
    <property type="component" value="Unplaced"/>
</dbReference>
<dbReference type="AlphaFoldDB" id="A0A9J2PHS3"/>
<name>A0A9J2PHS3_ASCLU</name>
<evidence type="ECO:0000313" key="2">
    <source>
        <dbReference type="WBParaSite" id="ALUE_0000956001-mRNA-1"/>
    </source>
</evidence>
<evidence type="ECO:0000313" key="1">
    <source>
        <dbReference type="Proteomes" id="UP000036681"/>
    </source>
</evidence>
<protein>
    <submittedName>
        <fullName evidence="2">Uncharacterized protein</fullName>
    </submittedName>
</protein>
<accession>A0A9J2PHS3</accession>
<organism evidence="1 2">
    <name type="scientific">Ascaris lumbricoides</name>
    <name type="common">Giant roundworm</name>
    <dbReference type="NCBI Taxonomy" id="6252"/>
    <lineage>
        <taxon>Eukaryota</taxon>
        <taxon>Metazoa</taxon>
        <taxon>Ecdysozoa</taxon>
        <taxon>Nematoda</taxon>
        <taxon>Chromadorea</taxon>
        <taxon>Rhabditida</taxon>
        <taxon>Spirurina</taxon>
        <taxon>Ascaridomorpha</taxon>
        <taxon>Ascaridoidea</taxon>
        <taxon>Ascarididae</taxon>
        <taxon>Ascaris</taxon>
    </lineage>
</organism>